<evidence type="ECO:0000313" key="5">
    <source>
        <dbReference type="EMBL" id="QHT63932.1"/>
    </source>
</evidence>
<feature type="transmembrane region" description="Helical" evidence="4">
    <location>
        <begin position="277"/>
        <end position="298"/>
    </location>
</feature>
<name>A0A6C0G837_9BACL</name>
<evidence type="ECO:0000313" key="6">
    <source>
        <dbReference type="Proteomes" id="UP000476064"/>
    </source>
</evidence>
<dbReference type="GO" id="GO:0016020">
    <property type="term" value="C:membrane"/>
    <property type="evidence" value="ECO:0007669"/>
    <property type="project" value="InterPro"/>
</dbReference>
<gene>
    <name evidence="5" type="ORF">GXP70_14820</name>
</gene>
<accession>A0A6C0G837</accession>
<organism evidence="5 6">
    <name type="scientific">Paenibacillus lycopersici</name>
    <dbReference type="NCBI Taxonomy" id="2704462"/>
    <lineage>
        <taxon>Bacteria</taxon>
        <taxon>Bacillati</taxon>
        <taxon>Bacillota</taxon>
        <taxon>Bacilli</taxon>
        <taxon>Bacillales</taxon>
        <taxon>Paenibacillaceae</taxon>
        <taxon>Paenibacillus</taxon>
    </lineage>
</organism>
<feature type="region of interest" description="Disordered" evidence="3">
    <location>
        <begin position="1"/>
        <end position="30"/>
    </location>
</feature>
<evidence type="ECO:0000256" key="1">
    <source>
        <dbReference type="ARBA" id="ARBA00005278"/>
    </source>
</evidence>
<protein>
    <submittedName>
        <fullName evidence="5">Spore germination protein</fullName>
    </submittedName>
</protein>
<reference evidence="5 6" key="1">
    <citation type="submission" date="2020-01" db="EMBL/GenBank/DDBJ databases">
        <title>Paenibacillus sp. nov., isolated from tomato rhizosphere.</title>
        <authorList>
            <person name="Weon H.-Y."/>
            <person name="Lee S.A."/>
        </authorList>
    </citation>
    <scope>NUCLEOTIDE SEQUENCE [LARGE SCALE GENOMIC DNA]</scope>
    <source>
        <strain evidence="5 6">12200R-189</strain>
    </source>
</reference>
<feature type="transmembrane region" description="Helical" evidence="4">
    <location>
        <begin position="397"/>
        <end position="427"/>
    </location>
</feature>
<evidence type="ECO:0000256" key="4">
    <source>
        <dbReference type="SAM" id="Phobius"/>
    </source>
</evidence>
<evidence type="ECO:0000256" key="2">
    <source>
        <dbReference type="ARBA" id="ARBA00023136"/>
    </source>
</evidence>
<dbReference type="GO" id="GO:0009847">
    <property type="term" value="P:spore germination"/>
    <property type="evidence" value="ECO:0007669"/>
    <property type="project" value="InterPro"/>
</dbReference>
<dbReference type="InterPro" id="IPR004995">
    <property type="entry name" value="Spore_Ger"/>
</dbReference>
<dbReference type="AlphaFoldDB" id="A0A6C0G837"/>
<keyword evidence="2 4" id="KW-0472">Membrane</keyword>
<keyword evidence="6" id="KW-1185">Reference proteome</keyword>
<dbReference type="PIRSF" id="PIRSF005690">
    <property type="entry name" value="GerBA"/>
    <property type="match status" value="1"/>
</dbReference>
<dbReference type="KEGG" id="plyc:GXP70_14820"/>
<comment type="similarity">
    <text evidence="1">Belongs to the GerABKA family.</text>
</comment>
<evidence type="ECO:0000256" key="3">
    <source>
        <dbReference type="SAM" id="MobiDB-lite"/>
    </source>
</evidence>
<dbReference type="InterPro" id="IPR050768">
    <property type="entry name" value="UPF0353/GerABKA_families"/>
</dbReference>
<dbReference type="PANTHER" id="PTHR22550:SF5">
    <property type="entry name" value="LEUCINE ZIPPER PROTEIN 4"/>
    <property type="match status" value="1"/>
</dbReference>
<keyword evidence="4" id="KW-0812">Transmembrane</keyword>
<feature type="region of interest" description="Disordered" evidence="3">
    <location>
        <begin position="505"/>
        <end position="527"/>
    </location>
</feature>
<dbReference type="PANTHER" id="PTHR22550">
    <property type="entry name" value="SPORE GERMINATION PROTEIN"/>
    <property type="match status" value="1"/>
</dbReference>
<keyword evidence="4" id="KW-1133">Transmembrane helix</keyword>
<dbReference type="Proteomes" id="UP000476064">
    <property type="component" value="Chromosome"/>
</dbReference>
<sequence length="527" mass="58736">MKLKIPSPLHHTHANAEAGEDDNAPAREDADSAAVTGLASRIAYLQRRFSDSSDIVYHTFAAPTGLACALIYIKGMIDTSMLEELVLRTLTDIDPGTTSGELCAMLFDRKELPIAMQTISLSLPEVERGLLDGRPALMVEGERRMLQLSLYDANQRAISEPPNESVIRGPREAFIEGLETNLTLMRKRLKTYRFTVESMHFGRETHTAVALVYLSGVCKPELLAEARRRLSAIDIDGVLGSSYLEEFIEDNPNSPFPQMQYTERPDVACAALLEGRFVLVVDGTPIVILAPVTLFMLMQSAEDYYQRYIAATWIRIIRYVFLLISILLPSFYIAITTFHPDIIPERLLVTVAAARENVPFPALLEAFLMELSFEALREASLRIPKVIGQAVSIIGALIIGTAAVQAGIVSASMVIIVSMTGIASFIIPHYDLGLAFRLIRFPIMILAGMFGLFGIACGMILLYFHLIELRSFGMAYLEPLTPRNKNDLKDVFVRTPWWAMKSNPSFSDASRRRSNGRQWATHQDEEE</sequence>
<feature type="transmembrane region" description="Helical" evidence="4">
    <location>
        <begin position="439"/>
        <end position="464"/>
    </location>
</feature>
<feature type="transmembrane region" description="Helical" evidence="4">
    <location>
        <begin position="319"/>
        <end position="338"/>
    </location>
</feature>
<dbReference type="Pfam" id="PF03323">
    <property type="entry name" value="GerA"/>
    <property type="match status" value="1"/>
</dbReference>
<dbReference type="EMBL" id="CP048209">
    <property type="protein sequence ID" value="QHT63932.1"/>
    <property type="molecule type" value="Genomic_DNA"/>
</dbReference>
<proteinExistence type="inferred from homology"/>